<dbReference type="EMBL" id="ML119767">
    <property type="protein sequence ID" value="RPA75295.1"/>
    <property type="molecule type" value="Genomic_DNA"/>
</dbReference>
<dbReference type="AlphaFoldDB" id="A0A3N4HNA1"/>
<proteinExistence type="predicted"/>
<dbReference type="Proteomes" id="UP000275078">
    <property type="component" value="Unassembled WGS sequence"/>
</dbReference>
<accession>A0A3N4HNA1</accession>
<organism evidence="1 2">
    <name type="scientific">Ascobolus immersus RN42</name>
    <dbReference type="NCBI Taxonomy" id="1160509"/>
    <lineage>
        <taxon>Eukaryota</taxon>
        <taxon>Fungi</taxon>
        <taxon>Dikarya</taxon>
        <taxon>Ascomycota</taxon>
        <taxon>Pezizomycotina</taxon>
        <taxon>Pezizomycetes</taxon>
        <taxon>Pezizales</taxon>
        <taxon>Ascobolaceae</taxon>
        <taxon>Ascobolus</taxon>
    </lineage>
</organism>
<sequence length="540" mass="62890">MAYFKTPWAPELHFYLLLAVDSFDTLMNVLLAVPSLRPVFGQYPNCILLAILNKEMALFPGTILSGRSIALHALKLYSIERLYKKFHRDEEDKSGRSAIPASSVSAQAAVDLLNRMFPEDDVKLEDSSRTHGQELRYWINCVIQLQVVKPDMVAKSEKREEDTPQRFSEATVLRLIETHQILRTAYVNFVRDVPGEVQERRLYALSQLEPDVKVDRSSRSADIALASSLPLSDREKHSIMQAVYGLCFAVEMKKISWDCRHCLPGIHHSEITDSIWGPYDTIWQLEAITAVYRYLERKILAPIRSATTDREVFWEYFGYQFTYESDAHDNDDFYELYFGALVVQLGLVTLISHYNLNPTPLSSWPTPDGTTLLLDEAKENGWIPVIAGHQLRPIIAPDIKTVRGRGSLNSHHAYRLDDQKIRRRVRGIYDDTFHLENYIPLLRIADERWNGFSYMEDHYPQHITDFEIDEYYWDDDEPSAFCWWAPFSYMRWKSTGDVNEEAVYADLCMWDDRRLELWGLRWPYEVRQEVGEEEEDVKCS</sequence>
<reference evidence="1 2" key="1">
    <citation type="journal article" date="2018" name="Nat. Ecol. Evol.">
        <title>Pezizomycetes genomes reveal the molecular basis of ectomycorrhizal truffle lifestyle.</title>
        <authorList>
            <person name="Murat C."/>
            <person name="Payen T."/>
            <person name="Noel B."/>
            <person name="Kuo A."/>
            <person name="Morin E."/>
            <person name="Chen J."/>
            <person name="Kohler A."/>
            <person name="Krizsan K."/>
            <person name="Balestrini R."/>
            <person name="Da Silva C."/>
            <person name="Montanini B."/>
            <person name="Hainaut M."/>
            <person name="Levati E."/>
            <person name="Barry K.W."/>
            <person name="Belfiori B."/>
            <person name="Cichocki N."/>
            <person name="Clum A."/>
            <person name="Dockter R.B."/>
            <person name="Fauchery L."/>
            <person name="Guy J."/>
            <person name="Iotti M."/>
            <person name="Le Tacon F."/>
            <person name="Lindquist E.A."/>
            <person name="Lipzen A."/>
            <person name="Malagnac F."/>
            <person name="Mello A."/>
            <person name="Molinier V."/>
            <person name="Miyauchi S."/>
            <person name="Poulain J."/>
            <person name="Riccioni C."/>
            <person name="Rubini A."/>
            <person name="Sitrit Y."/>
            <person name="Splivallo R."/>
            <person name="Traeger S."/>
            <person name="Wang M."/>
            <person name="Zifcakova L."/>
            <person name="Wipf D."/>
            <person name="Zambonelli A."/>
            <person name="Paolocci F."/>
            <person name="Nowrousian M."/>
            <person name="Ottonello S."/>
            <person name="Baldrian P."/>
            <person name="Spatafora J.W."/>
            <person name="Henrissat B."/>
            <person name="Nagy L.G."/>
            <person name="Aury J.M."/>
            <person name="Wincker P."/>
            <person name="Grigoriev I.V."/>
            <person name="Bonfante P."/>
            <person name="Martin F.M."/>
        </authorList>
    </citation>
    <scope>NUCLEOTIDE SEQUENCE [LARGE SCALE GENOMIC DNA]</scope>
    <source>
        <strain evidence="1 2">RN42</strain>
    </source>
</reference>
<evidence type="ECO:0000313" key="2">
    <source>
        <dbReference type="Proteomes" id="UP000275078"/>
    </source>
</evidence>
<name>A0A3N4HNA1_ASCIM</name>
<gene>
    <name evidence="1" type="ORF">BJ508DRAFT_332259</name>
</gene>
<keyword evidence="2" id="KW-1185">Reference proteome</keyword>
<evidence type="ECO:0000313" key="1">
    <source>
        <dbReference type="EMBL" id="RPA75295.1"/>
    </source>
</evidence>
<protein>
    <submittedName>
        <fullName evidence="1">Uncharacterized protein</fullName>
    </submittedName>
</protein>